<comment type="caution">
    <text evidence="4">Lacks conserved residue(s) required for the propagation of feature annotation.</text>
</comment>
<evidence type="ECO:0000259" key="7">
    <source>
        <dbReference type="Pfam" id="PF01488"/>
    </source>
</evidence>
<comment type="pathway">
    <text evidence="4">Porphyrin-containing compound metabolism; protoporphyrin-IX biosynthesis; 5-aminolevulinate from L-glutamyl-tRNA(Glu): step 1/2.</text>
</comment>
<dbReference type="EMBL" id="JACBXV010000086">
    <property type="protein sequence ID" value="NYS69320.1"/>
    <property type="molecule type" value="Genomic_DNA"/>
</dbReference>
<comment type="similarity">
    <text evidence="4">Belongs to the glutamyl-tRNA reductase family.</text>
</comment>
<comment type="caution">
    <text evidence="9">The sequence shown here is derived from an EMBL/GenBank/DDBJ whole genome shotgun (WGS) entry which is preliminary data.</text>
</comment>
<feature type="domain" description="Glutamyl-tRNA reductase N-terminal" evidence="8">
    <location>
        <begin position="7"/>
        <end position="189"/>
    </location>
</feature>
<dbReference type="InterPro" id="IPR036291">
    <property type="entry name" value="NAD(P)-bd_dom_sf"/>
</dbReference>
<dbReference type="Gene3D" id="3.40.50.720">
    <property type="entry name" value="NAD(P)-binding Rossmann-like Domain"/>
    <property type="match status" value="1"/>
</dbReference>
<dbReference type="SUPFAM" id="SSF69742">
    <property type="entry name" value="Glutamyl tRNA-reductase catalytic, N-terminal domain"/>
    <property type="match status" value="1"/>
</dbReference>
<dbReference type="Pfam" id="PF05201">
    <property type="entry name" value="GlutR_N"/>
    <property type="match status" value="1"/>
</dbReference>
<feature type="binding site" evidence="4">
    <location>
        <begin position="47"/>
        <end position="50"/>
    </location>
    <ligand>
        <name>substrate</name>
    </ligand>
</feature>
<keyword evidence="3 4" id="KW-0627">Porphyrin biosynthesis</keyword>
<dbReference type="InterPro" id="IPR036343">
    <property type="entry name" value="GluRdtase_N_sf"/>
</dbReference>
<evidence type="ECO:0000259" key="8">
    <source>
        <dbReference type="Pfam" id="PF05201"/>
    </source>
</evidence>
<evidence type="ECO:0000256" key="2">
    <source>
        <dbReference type="ARBA" id="ARBA00023002"/>
    </source>
</evidence>
<evidence type="ECO:0000256" key="1">
    <source>
        <dbReference type="ARBA" id="ARBA00022857"/>
    </source>
</evidence>
<dbReference type="Proteomes" id="UP000572528">
    <property type="component" value="Unassembled WGS sequence"/>
</dbReference>
<feature type="binding site" evidence="4">
    <location>
        <position position="142"/>
    </location>
    <ligand>
        <name>substrate</name>
    </ligand>
</feature>
<comment type="subunit">
    <text evidence="4">Homodimer.</text>
</comment>
<evidence type="ECO:0000256" key="5">
    <source>
        <dbReference type="PIRSR" id="PIRSR000445-3"/>
    </source>
</evidence>
<dbReference type="EC" id="1.2.1.70" evidence="4"/>
<evidence type="ECO:0000313" key="9">
    <source>
        <dbReference type="EMBL" id="NYS69320.1"/>
    </source>
</evidence>
<reference evidence="9 10" key="1">
    <citation type="submission" date="2020-07" db="EMBL/GenBank/DDBJ databases">
        <title>MOT database genomes.</title>
        <authorList>
            <person name="Joseph S."/>
            <person name="Aduse-Opoku J."/>
            <person name="Hashim A."/>
            <person name="Wade W."/>
            <person name="Curtis M."/>
        </authorList>
    </citation>
    <scope>NUCLEOTIDE SEQUENCE [LARGE SCALE GENOMIC DNA]</scope>
    <source>
        <strain evidence="9 10">WMus004</strain>
    </source>
</reference>
<gene>
    <name evidence="4" type="primary">hemA</name>
    <name evidence="9" type="ORF">HZZ05_07265</name>
</gene>
<dbReference type="SUPFAM" id="SSF51735">
    <property type="entry name" value="NAD(P)-binding Rossmann-fold domains"/>
    <property type="match status" value="1"/>
</dbReference>
<proteinExistence type="inferred from homology"/>
<evidence type="ECO:0000313" key="10">
    <source>
        <dbReference type="Proteomes" id="UP000572528"/>
    </source>
</evidence>
<protein>
    <recommendedName>
        <fullName evidence="4">Glutamyl-tRNA reductase</fullName>
        <shortName evidence="4">GluTR</shortName>
        <ecNumber evidence="4">1.2.1.70</ecNumber>
    </recommendedName>
</protein>
<evidence type="ECO:0000256" key="4">
    <source>
        <dbReference type="HAMAP-Rule" id="MF_00087"/>
    </source>
</evidence>
<keyword evidence="1 4" id="KW-0521">NADP</keyword>
<dbReference type="InterPro" id="IPR006151">
    <property type="entry name" value="Shikm_DH/Glu-tRNA_Rdtase"/>
</dbReference>
<comment type="miscellaneous">
    <text evidence="4">During catalysis, the active site Cys acts as a nucleophile attacking the alpha-carbonyl group of tRNA-bound glutamate with the formation of a thioester intermediate between enzyme and glutamate, and the concomitant release of tRNA(Glu). The thioester intermediate is finally reduced by direct hydride transfer from NADPH, to form the product GSA.</text>
</comment>
<sequence length="489" mass="50598">MAIHFLSADHRHLGLDVVARLGAAAPQLGPDLLAAPLGLRGALVLSTCNRLSLLVDTGEEPGAAGDPASSSAPLSEARPAPRSPHCDPRPARPQADRGPLVEAVATLLAERSDLAAGDLRLVGSTGQEAYRELFATACGLRSMVVGERQIAGQLRRAQRVAAEEGTLSTPIIRAVERASVVSRRVAGETALAGRGRSVVAVGLDLAGSHLPALSQCRVLLVGTGSYAGAAVGALRERGAGRISVYSATDRARAFAQERGLQAVPPGGLGEALARADLVLTCRGLGAPVLTTGLMSGLEPARHGARVVLDLALTRDVEPEVADLPGVIHLDLDHVQARVPRAADQEVEGAWRIVEDELVDFERSLAGRRMDSLIAGLRSRAARAVEEEAGRLRPASATVPGGPRGGGDAGPGRSHGGGSGSEAGGEPEPMIPLSQAERALHRLAARLLHQPTVQARRAGEAGQQEAYREALALVIGSDVVQASIDKIEAL</sequence>
<feature type="region of interest" description="Disordered" evidence="6">
    <location>
        <begin position="59"/>
        <end position="98"/>
    </location>
</feature>
<feature type="binding site" evidence="4">
    <location>
        <position position="153"/>
    </location>
    <ligand>
        <name>substrate</name>
    </ligand>
</feature>
<dbReference type="RefSeq" id="WP_179900604.1">
    <property type="nucleotide sequence ID" value="NZ_JACBXV010000086.1"/>
</dbReference>
<name>A0A853ELB6_9ACTO</name>
<evidence type="ECO:0000256" key="3">
    <source>
        <dbReference type="ARBA" id="ARBA00023244"/>
    </source>
</evidence>
<feature type="compositionally biased region" description="Low complexity" evidence="6">
    <location>
        <begin position="61"/>
        <end position="75"/>
    </location>
</feature>
<dbReference type="Gene3D" id="3.30.460.30">
    <property type="entry name" value="Glutamyl-tRNA reductase, N-terminal domain"/>
    <property type="match status" value="1"/>
</dbReference>
<dbReference type="GO" id="GO:0008883">
    <property type="term" value="F:glutamyl-tRNA reductase activity"/>
    <property type="evidence" value="ECO:0007669"/>
    <property type="project" value="UniProtKB-UniRule"/>
</dbReference>
<dbReference type="HAMAP" id="MF_00087">
    <property type="entry name" value="Glu_tRNA_reductase"/>
    <property type="match status" value="1"/>
</dbReference>
<dbReference type="AlphaFoldDB" id="A0A853ELB6"/>
<feature type="region of interest" description="Disordered" evidence="6">
    <location>
        <begin position="384"/>
        <end position="429"/>
    </location>
</feature>
<dbReference type="Pfam" id="PF01488">
    <property type="entry name" value="Shikimate_DH"/>
    <property type="match status" value="1"/>
</dbReference>
<comment type="domain">
    <text evidence="4">Possesses an unusual extended V-shaped dimeric structure with each monomer consisting of three distinct domains arranged along a curved 'spinal' alpha-helix. The N-terminal catalytic domain specifically recognizes the glutamate moiety of the substrate. The second domain is the NADPH-binding domain, and the third C-terminal domain is responsible for dimerization.</text>
</comment>
<dbReference type="PANTHER" id="PTHR43013:SF1">
    <property type="entry name" value="GLUTAMYL-TRNA REDUCTASE"/>
    <property type="match status" value="1"/>
</dbReference>
<feature type="active site" description="Nucleophile" evidence="4">
    <location>
        <position position="48"/>
    </location>
</feature>
<dbReference type="GO" id="GO:0019353">
    <property type="term" value="P:protoporphyrinogen IX biosynthetic process from glutamate"/>
    <property type="evidence" value="ECO:0007669"/>
    <property type="project" value="TreeGrafter"/>
</dbReference>
<dbReference type="PANTHER" id="PTHR43013">
    <property type="entry name" value="GLUTAMYL-TRNA REDUCTASE"/>
    <property type="match status" value="1"/>
</dbReference>
<dbReference type="InterPro" id="IPR000343">
    <property type="entry name" value="4pyrrol_synth_GluRdtase"/>
</dbReference>
<organism evidence="9 10">
    <name type="scientific">Actinomyces bowdenii</name>
    <dbReference type="NCBI Taxonomy" id="131109"/>
    <lineage>
        <taxon>Bacteria</taxon>
        <taxon>Bacillati</taxon>
        <taxon>Actinomycetota</taxon>
        <taxon>Actinomycetes</taxon>
        <taxon>Actinomycetales</taxon>
        <taxon>Actinomycetaceae</taxon>
        <taxon>Actinomyces</taxon>
    </lineage>
</organism>
<feature type="binding site" evidence="4 5">
    <location>
        <begin position="222"/>
        <end position="227"/>
    </location>
    <ligand>
        <name>NADP(+)</name>
        <dbReference type="ChEBI" id="CHEBI:58349"/>
    </ligand>
</feature>
<dbReference type="PIRSF" id="PIRSF000445">
    <property type="entry name" value="4pyrrol_synth_GluRdtase"/>
    <property type="match status" value="1"/>
</dbReference>
<feature type="binding site" evidence="4">
    <location>
        <begin position="147"/>
        <end position="149"/>
    </location>
    <ligand>
        <name>substrate</name>
    </ligand>
</feature>
<evidence type="ECO:0000256" key="6">
    <source>
        <dbReference type="SAM" id="MobiDB-lite"/>
    </source>
</evidence>
<dbReference type="UniPathway" id="UPA00251">
    <property type="reaction ID" value="UER00316"/>
</dbReference>
<feature type="domain" description="Quinate/shikimate 5-dehydrogenase/glutamyl-tRNA reductase" evidence="7">
    <location>
        <begin position="205"/>
        <end position="335"/>
    </location>
</feature>
<dbReference type="InterPro" id="IPR015895">
    <property type="entry name" value="4pyrrol_synth_GluRdtase_N"/>
</dbReference>
<keyword evidence="2 4" id="KW-0560">Oxidoreductase</keyword>
<comment type="catalytic activity">
    <reaction evidence="4">
        <text>(S)-4-amino-5-oxopentanoate + tRNA(Glu) + NADP(+) = L-glutamyl-tRNA(Glu) + NADPH + H(+)</text>
        <dbReference type="Rhea" id="RHEA:12344"/>
        <dbReference type="Rhea" id="RHEA-COMP:9663"/>
        <dbReference type="Rhea" id="RHEA-COMP:9680"/>
        <dbReference type="ChEBI" id="CHEBI:15378"/>
        <dbReference type="ChEBI" id="CHEBI:57501"/>
        <dbReference type="ChEBI" id="CHEBI:57783"/>
        <dbReference type="ChEBI" id="CHEBI:58349"/>
        <dbReference type="ChEBI" id="CHEBI:78442"/>
        <dbReference type="ChEBI" id="CHEBI:78520"/>
        <dbReference type="EC" id="1.2.1.70"/>
    </reaction>
</comment>
<dbReference type="GO" id="GO:0050661">
    <property type="term" value="F:NADP binding"/>
    <property type="evidence" value="ECO:0007669"/>
    <property type="project" value="InterPro"/>
</dbReference>
<accession>A0A853ELB6</accession>
<feature type="compositionally biased region" description="Gly residues" evidence="6">
    <location>
        <begin position="401"/>
        <end position="422"/>
    </location>
</feature>
<comment type="function">
    <text evidence="4">Catalyzes the NADPH-dependent reduction of glutamyl-tRNA(Glu) to glutamate 1-semialdehyde (GSA).</text>
</comment>